<evidence type="ECO:0000259" key="1">
    <source>
        <dbReference type="Pfam" id="PF00501"/>
    </source>
</evidence>
<dbReference type="Pfam" id="PF00501">
    <property type="entry name" value="AMP-binding"/>
    <property type="match status" value="1"/>
</dbReference>
<evidence type="ECO:0000313" key="2">
    <source>
        <dbReference type="EMBL" id="MSU00334.1"/>
    </source>
</evidence>
<evidence type="ECO:0000313" key="3">
    <source>
        <dbReference type="Proteomes" id="UP000469523"/>
    </source>
</evidence>
<dbReference type="AlphaFoldDB" id="A0A6N7XUX5"/>
<feature type="domain" description="AMP-dependent synthetase/ligase" evidence="1">
    <location>
        <begin position="1"/>
        <end position="139"/>
    </location>
</feature>
<organism evidence="2 3">
    <name type="scientific">Tissierella pigra</name>
    <dbReference type="NCBI Taxonomy" id="2607614"/>
    <lineage>
        <taxon>Bacteria</taxon>
        <taxon>Bacillati</taxon>
        <taxon>Bacillota</taxon>
        <taxon>Tissierellia</taxon>
        <taxon>Tissierellales</taxon>
        <taxon>Tissierellaceae</taxon>
        <taxon>Tissierella</taxon>
    </lineage>
</organism>
<sequence>MLTNSNIKTSILNISNFLNLNGHDKISIIKNTTNISTLVGEIFVGIYNQCSFFLSNYLPIPQYISSIINDEYISILFATPSILINILESRIKININLINMIHFSGKFVNYETIYKFMNYFTGINLIQGYGLTEASPRITQISLEDMLSKKIQ</sequence>
<keyword evidence="3" id="KW-1185">Reference proteome</keyword>
<dbReference type="SUPFAM" id="SSF56801">
    <property type="entry name" value="Acetyl-CoA synthetase-like"/>
    <property type="match status" value="1"/>
</dbReference>
<dbReference type="Proteomes" id="UP000469523">
    <property type="component" value="Unassembled WGS sequence"/>
</dbReference>
<dbReference type="Gene3D" id="3.40.50.12780">
    <property type="entry name" value="N-terminal domain of ligase-like"/>
    <property type="match status" value="1"/>
</dbReference>
<dbReference type="EMBL" id="VUNQ01000003">
    <property type="protein sequence ID" value="MSU00334.1"/>
    <property type="molecule type" value="Genomic_DNA"/>
</dbReference>
<accession>A0A6N7XUX5</accession>
<dbReference type="InterPro" id="IPR042099">
    <property type="entry name" value="ANL_N_sf"/>
</dbReference>
<gene>
    <name evidence="2" type="ORF">FYJ83_02495</name>
</gene>
<reference evidence="2 3" key="1">
    <citation type="submission" date="2019-09" db="EMBL/GenBank/DDBJ databases">
        <title>In-depth cultivation of the pig gut microbiome towards novel bacterial diversity and tailored functional studies.</title>
        <authorList>
            <person name="Wylensek D."/>
            <person name="Hitch T.C.A."/>
            <person name="Clavel T."/>
        </authorList>
    </citation>
    <scope>NUCLEOTIDE SEQUENCE [LARGE SCALE GENOMIC DNA]</scope>
    <source>
        <strain evidence="2 3">WCA3-693-APC-4?</strain>
    </source>
</reference>
<protein>
    <submittedName>
        <fullName evidence="2">AMP-binding protein</fullName>
    </submittedName>
</protein>
<proteinExistence type="predicted"/>
<dbReference type="InterPro" id="IPR000873">
    <property type="entry name" value="AMP-dep_synth/lig_dom"/>
</dbReference>
<name>A0A6N7XUX5_9FIRM</name>
<comment type="caution">
    <text evidence="2">The sequence shown here is derived from an EMBL/GenBank/DDBJ whole genome shotgun (WGS) entry which is preliminary data.</text>
</comment>